<name>A0A0K2TJU5_LEPSM</name>
<proteinExistence type="predicted"/>
<reference evidence="1" key="1">
    <citation type="submission" date="2014-05" db="EMBL/GenBank/DDBJ databases">
        <authorList>
            <person name="Chronopoulou M."/>
        </authorList>
    </citation>
    <scope>NUCLEOTIDE SEQUENCE</scope>
    <source>
        <tissue evidence="1">Whole organism</tissue>
    </source>
</reference>
<protein>
    <submittedName>
        <fullName evidence="1">Uncharacterized protein</fullName>
    </submittedName>
</protein>
<accession>A0A0K2TJU5</accession>
<dbReference type="AlphaFoldDB" id="A0A0K2TJU5"/>
<dbReference type="EMBL" id="HACA01008724">
    <property type="protein sequence ID" value="CDW26085.1"/>
    <property type="molecule type" value="Transcribed_RNA"/>
</dbReference>
<sequence>METLFKKPSFLHLKAPDVDTSKAKRISSKIIYVNKKSTDYVRYNITIICDNFSWAKKSVTPSRIYFGSISQL</sequence>
<evidence type="ECO:0000313" key="1">
    <source>
        <dbReference type="EMBL" id="CDW26085.1"/>
    </source>
</evidence>
<organism evidence="1">
    <name type="scientific">Lepeophtheirus salmonis</name>
    <name type="common">Salmon louse</name>
    <name type="synonym">Caligus salmonis</name>
    <dbReference type="NCBI Taxonomy" id="72036"/>
    <lineage>
        <taxon>Eukaryota</taxon>
        <taxon>Metazoa</taxon>
        <taxon>Ecdysozoa</taxon>
        <taxon>Arthropoda</taxon>
        <taxon>Crustacea</taxon>
        <taxon>Multicrustacea</taxon>
        <taxon>Hexanauplia</taxon>
        <taxon>Copepoda</taxon>
        <taxon>Siphonostomatoida</taxon>
        <taxon>Caligidae</taxon>
        <taxon>Lepeophtheirus</taxon>
    </lineage>
</organism>